<dbReference type="GO" id="GO:0009408">
    <property type="term" value="P:response to heat"/>
    <property type="evidence" value="ECO:0007669"/>
    <property type="project" value="TreeGrafter"/>
</dbReference>
<dbReference type="PROSITE" id="PS01031">
    <property type="entry name" value="SHSP"/>
    <property type="match status" value="2"/>
</dbReference>
<proteinExistence type="inferred from homology"/>
<dbReference type="GO" id="GO:0005634">
    <property type="term" value="C:nucleus"/>
    <property type="evidence" value="ECO:0007669"/>
    <property type="project" value="TreeGrafter"/>
</dbReference>
<comment type="similarity">
    <text evidence="1 2">Belongs to the small heat shock protein (HSP20) family.</text>
</comment>
<feature type="domain" description="SHSP" evidence="3">
    <location>
        <begin position="82"/>
        <end position="192"/>
    </location>
</feature>
<dbReference type="Pfam" id="PF00011">
    <property type="entry name" value="HSP20"/>
    <property type="match status" value="2"/>
</dbReference>
<gene>
    <name evidence="4" type="ORF">OCBIM_22023863mg</name>
</gene>
<evidence type="ECO:0000256" key="2">
    <source>
        <dbReference type="RuleBase" id="RU003616"/>
    </source>
</evidence>
<sequence length="296" mass="34098">MPDLAALLFSRGKNHKPHNQLTMSINIPVFSDDMTLLDRHNKILSDIQHDLDNTDWSKELDRMHRDMLTLKPSQPDRMCPSPTPQKVDKFMSKDIHGRPIFSARFDVRQFEPQEIEVRISENKLKVHAKHEKKDGDSTEVIEYSRKVSLPPKIDLKSMNCVLSSDGYLTTEALVAPPNYINFDEEFPSIANSSPTRLLNINMLHPERTSPRLPRRDYESTNQKFRTEVDVSDFQPEDVKITTQNQKIIIKARREEKVGGRTTSKEFNKEIAIPKSKDPEKIKAFFSASGKLILEES</sequence>
<protein>
    <recommendedName>
        <fullName evidence="3">SHSP domain-containing protein</fullName>
    </recommendedName>
</protein>
<dbReference type="GO" id="GO:0042026">
    <property type="term" value="P:protein refolding"/>
    <property type="evidence" value="ECO:0007669"/>
    <property type="project" value="TreeGrafter"/>
</dbReference>
<evidence type="ECO:0000313" key="4">
    <source>
        <dbReference type="EMBL" id="KOF98640.1"/>
    </source>
</evidence>
<accession>A0A0L8ICA4</accession>
<name>A0A0L8ICA4_OCTBM</name>
<dbReference type="InterPro" id="IPR002068">
    <property type="entry name" value="A-crystallin/Hsp20_dom"/>
</dbReference>
<dbReference type="PANTHER" id="PTHR45640:SF26">
    <property type="entry name" value="RE23625P"/>
    <property type="match status" value="1"/>
</dbReference>
<dbReference type="SUPFAM" id="SSF49764">
    <property type="entry name" value="HSP20-like chaperones"/>
    <property type="match status" value="2"/>
</dbReference>
<dbReference type="AlphaFoldDB" id="A0A0L8ICA4"/>
<dbReference type="InterPro" id="IPR008978">
    <property type="entry name" value="HSP20-like_chaperone"/>
</dbReference>
<dbReference type="Gene3D" id="2.60.40.790">
    <property type="match status" value="2"/>
</dbReference>
<evidence type="ECO:0000259" key="3">
    <source>
        <dbReference type="PROSITE" id="PS01031"/>
    </source>
</evidence>
<dbReference type="OrthoDB" id="1431247at2759"/>
<dbReference type="GO" id="GO:0005737">
    <property type="term" value="C:cytoplasm"/>
    <property type="evidence" value="ECO:0007669"/>
    <property type="project" value="TreeGrafter"/>
</dbReference>
<feature type="domain" description="SHSP" evidence="3">
    <location>
        <begin position="206"/>
        <end position="296"/>
    </location>
</feature>
<dbReference type="PRINTS" id="PR00299">
    <property type="entry name" value="ACRYSTALLIN"/>
</dbReference>
<evidence type="ECO:0000256" key="1">
    <source>
        <dbReference type="PROSITE-ProRule" id="PRU00285"/>
    </source>
</evidence>
<dbReference type="STRING" id="37653.A0A0L8ICA4"/>
<dbReference type="EMBL" id="KQ416102">
    <property type="protein sequence ID" value="KOF98640.1"/>
    <property type="molecule type" value="Genomic_DNA"/>
</dbReference>
<dbReference type="CDD" id="cd06526">
    <property type="entry name" value="metazoan_ACD"/>
    <property type="match status" value="2"/>
</dbReference>
<organism evidence="4">
    <name type="scientific">Octopus bimaculoides</name>
    <name type="common">California two-spotted octopus</name>
    <dbReference type="NCBI Taxonomy" id="37653"/>
    <lineage>
        <taxon>Eukaryota</taxon>
        <taxon>Metazoa</taxon>
        <taxon>Spiralia</taxon>
        <taxon>Lophotrochozoa</taxon>
        <taxon>Mollusca</taxon>
        <taxon>Cephalopoda</taxon>
        <taxon>Coleoidea</taxon>
        <taxon>Octopodiformes</taxon>
        <taxon>Octopoda</taxon>
        <taxon>Incirrata</taxon>
        <taxon>Octopodidae</taxon>
        <taxon>Octopus</taxon>
    </lineage>
</organism>
<dbReference type="OMA" id="PINIHRE"/>
<dbReference type="GO" id="GO:0051082">
    <property type="term" value="F:unfolded protein binding"/>
    <property type="evidence" value="ECO:0007669"/>
    <property type="project" value="TreeGrafter"/>
</dbReference>
<reference evidence="4" key="1">
    <citation type="submission" date="2015-07" db="EMBL/GenBank/DDBJ databases">
        <title>MeaNS - Measles Nucleotide Surveillance Program.</title>
        <authorList>
            <person name="Tran T."/>
            <person name="Druce J."/>
        </authorList>
    </citation>
    <scope>NUCLEOTIDE SEQUENCE</scope>
    <source>
        <strain evidence="4">UCB-OBI-ISO-001</strain>
        <tissue evidence="4">Gonad</tissue>
    </source>
</reference>
<dbReference type="PANTHER" id="PTHR45640">
    <property type="entry name" value="HEAT SHOCK PROTEIN HSP-12.2-RELATED"/>
    <property type="match status" value="1"/>
</dbReference>
<dbReference type="InterPro" id="IPR001436">
    <property type="entry name" value="Alpha-crystallin/sHSP_animal"/>
</dbReference>